<evidence type="ECO:0000313" key="8">
    <source>
        <dbReference type="EMBL" id="BBX04739.1"/>
    </source>
</evidence>
<protein>
    <submittedName>
        <fullName evidence="8">Acyl-CoA dehydrogenase</fullName>
    </submittedName>
</protein>
<dbReference type="AlphaFoldDB" id="A0AAD1HGZ0"/>
<dbReference type="SUPFAM" id="SSF47203">
    <property type="entry name" value="Acyl-CoA dehydrogenase C-terminal domain-like"/>
    <property type="match status" value="1"/>
</dbReference>
<keyword evidence="3" id="KW-0285">Flavoprotein</keyword>
<evidence type="ECO:0000256" key="3">
    <source>
        <dbReference type="ARBA" id="ARBA00022630"/>
    </source>
</evidence>
<dbReference type="PANTHER" id="PTHR43884:SF20">
    <property type="entry name" value="ACYL-COA DEHYDROGENASE FADE28"/>
    <property type="match status" value="1"/>
</dbReference>
<dbReference type="Pfam" id="PF02771">
    <property type="entry name" value="Acyl-CoA_dh_N"/>
    <property type="match status" value="1"/>
</dbReference>
<accession>A0AAD1HGZ0</accession>
<proteinExistence type="inferred from homology"/>
<dbReference type="Gene3D" id="1.10.540.10">
    <property type="entry name" value="Acyl-CoA dehydrogenase/oxidase, N-terminal domain"/>
    <property type="match status" value="1"/>
</dbReference>
<dbReference type="SUPFAM" id="SSF56645">
    <property type="entry name" value="Acyl-CoA dehydrogenase NM domain-like"/>
    <property type="match status" value="1"/>
</dbReference>
<dbReference type="KEGG" id="mmor:MMOR_56750"/>
<dbReference type="EMBL" id="AP022560">
    <property type="protein sequence ID" value="BBX04739.1"/>
    <property type="molecule type" value="Genomic_DNA"/>
</dbReference>
<evidence type="ECO:0000256" key="5">
    <source>
        <dbReference type="ARBA" id="ARBA00023002"/>
    </source>
</evidence>
<evidence type="ECO:0000256" key="2">
    <source>
        <dbReference type="ARBA" id="ARBA00009347"/>
    </source>
</evidence>
<evidence type="ECO:0000259" key="6">
    <source>
        <dbReference type="Pfam" id="PF00441"/>
    </source>
</evidence>
<keyword evidence="4" id="KW-0274">FAD</keyword>
<name>A0AAD1HGZ0_9MYCO</name>
<dbReference type="InterPro" id="IPR009100">
    <property type="entry name" value="AcylCoA_DH/oxidase_NM_dom_sf"/>
</dbReference>
<dbReference type="Pfam" id="PF00441">
    <property type="entry name" value="Acyl-CoA_dh_1"/>
    <property type="match status" value="1"/>
</dbReference>
<gene>
    <name evidence="8" type="ORF">MMOR_56750</name>
</gene>
<comment type="similarity">
    <text evidence="2">Belongs to the acyl-CoA dehydrogenase family.</text>
</comment>
<dbReference type="Gene3D" id="1.20.140.10">
    <property type="entry name" value="Butyryl-CoA Dehydrogenase, subunit A, domain 3"/>
    <property type="match status" value="1"/>
</dbReference>
<dbReference type="RefSeq" id="WP_083150477.1">
    <property type="nucleotide sequence ID" value="NZ_AP022560.1"/>
</dbReference>
<comment type="cofactor">
    <cofactor evidence="1">
        <name>FAD</name>
        <dbReference type="ChEBI" id="CHEBI:57692"/>
    </cofactor>
</comment>
<keyword evidence="9" id="KW-1185">Reference proteome</keyword>
<dbReference type="InterPro" id="IPR037069">
    <property type="entry name" value="AcylCoA_DH/ox_N_sf"/>
</dbReference>
<sequence>MPDPLVTDIVDQALEAACSVGRRADAETSGWSDTIWDVAAEIGMPWISVPERYGGVGGSLGDAIAVLEIVGRHAAPLPIAESGVLAGWLLSSCDLAMEPGVTTAIPPRRGNVLVVDARSRLSGRVERVPWARFADHVVGLAIGNDGNTVVVRFPAAEADILPGENVAGEPRDTLVLDRVRAHALAVAPAGVSHAELRARGALTRVALISGALARVSTLTNSFTHNRFQFGRPLQSFQAVQAHIVCGAQQAALVALATQGATSAIQRGARWFELPAAKILANDAATTAAAAAHQVHGAIGITLEYPLQLHTRRLWSWREEYGNSAFWAEVLGCLVADHGADELYPIIAGGSSALSMHSRLMARKS</sequence>
<dbReference type="PANTHER" id="PTHR43884">
    <property type="entry name" value="ACYL-COA DEHYDROGENASE"/>
    <property type="match status" value="1"/>
</dbReference>
<dbReference type="GO" id="GO:0003995">
    <property type="term" value="F:acyl-CoA dehydrogenase activity"/>
    <property type="evidence" value="ECO:0007669"/>
    <property type="project" value="TreeGrafter"/>
</dbReference>
<feature type="domain" description="Acyl-CoA dehydrogenase/oxidase N-terminal" evidence="7">
    <location>
        <begin position="24"/>
        <end position="79"/>
    </location>
</feature>
<feature type="domain" description="Acyl-CoA dehydrogenase/oxidase C-terminal" evidence="6">
    <location>
        <begin position="205"/>
        <end position="313"/>
    </location>
</feature>
<evidence type="ECO:0000256" key="1">
    <source>
        <dbReference type="ARBA" id="ARBA00001974"/>
    </source>
</evidence>
<evidence type="ECO:0000256" key="4">
    <source>
        <dbReference type="ARBA" id="ARBA00022827"/>
    </source>
</evidence>
<dbReference type="InterPro" id="IPR009075">
    <property type="entry name" value="AcylCo_DH/oxidase_C"/>
</dbReference>
<evidence type="ECO:0000313" key="9">
    <source>
        <dbReference type="Proteomes" id="UP000466681"/>
    </source>
</evidence>
<reference evidence="8 9" key="1">
    <citation type="journal article" date="2019" name="Emerg. Microbes Infect.">
        <title>Comprehensive subspecies identification of 175 nontuberculous mycobacteria species based on 7547 genomic profiles.</title>
        <authorList>
            <person name="Matsumoto Y."/>
            <person name="Kinjo T."/>
            <person name="Motooka D."/>
            <person name="Nabeya D."/>
            <person name="Jung N."/>
            <person name="Uechi K."/>
            <person name="Horii T."/>
            <person name="Iida T."/>
            <person name="Fujita J."/>
            <person name="Nakamura S."/>
        </authorList>
    </citation>
    <scope>NUCLEOTIDE SEQUENCE [LARGE SCALE GENOMIC DNA]</scope>
    <source>
        <strain evidence="8 9">JCM 6375</strain>
    </source>
</reference>
<dbReference type="InterPro" id="IPR036250">
    <property type="entry name" value="AcylCo_DH-like_C"/>
</dbReference>
<keyword evidence="5" id="KW-0560">Oxidoreductase</keyword>
<evidence type="ECO:0000259" key="7">
    <source>
        <dbReference type="Pfam" id="PF02771"/>
    </source>
</evidence>
<organism evidence="8 9">
    <name type="scientific">Mycolicibacterium moriokaense</name>
    <dbReference type="NCBI Taxonomy" id="39691"/>
    <lineage>
        <taxon>Bacteria</taxon>
        <taxon>Bacillati</taxon>
        <taxon>Actinomycetota</taxon>
        <taxon>Actinomycetes</taxon>
        <taxon>Mycobacteriales</taxon>
        <taxon>Mycobacteriaceae</taxon>
        <taxon>Mycolicibacterium</taxon>
    </lineage>
</organism>
<dbReference type="Proteomes" id="UP000466681">
    <property type="component" value="Chromosome"/>
</dbReference>
<dbReference type="GO" id="GO:0050660">
    <property type="term" value="F:flavin adenine dinucleotide binding"/>
    <property type="evidence" value="ECO:0007669"/>
    <property type="project" value="InterPro"/>
</dbReference>
<dbReference type="InterPro" id="IPR013786">
    <property type="entry name" value="AcylCoA_DH/ox_N"/>
</dbReference>